<keyword evidence="2" id="KW-0808">Transferase</keyword>
<dbReference type="PANTHER" id="PTHR43861">
    <property type="entry name" value="TRANS-ACONITATE 2-METHYLTRANSFERASE-RELATED"/>
    <property type="match status" value="1"/>
</dbReference>
<name>A0ABS5RB44_9HYPH</name>
<dbReference type="SUPFAM" id="SSF53335">
    <property type="entry name" value="S-adenosyl-L-methionine-dependent methyltransferases"/>
    <property type="match status" value="1"/>
</dbReference>
<comment type="caution">
    <text evidence="2">The sequence shown here is derived from an EMBL/GenBank/DDBJ whole genome shotgun (WGS) entry which is preliminary data.</text>
</comment>
<protein>
    <submittedName>
        <fullName evidence="2">Class I SAM-dependent methyltransferase</fullName>
    </submittedName>
</protein>
<gene>
    <name evidence="2" type="ORF">KIP89_14575</name>
</gene>
<dbReference type="Proteomes" id="UP001166585">
    <property type="component" value="Unassembled WGS sequence"/>
</dbReference>
<dbReference type="GO" id="GO:0032259">
    <property type="term" value="P:methylation"/>
    <property type="evidence" value="ECO:0007669"/>
    <property type="project" value="UniProtKB-KW"/>
</dbReference>
<evidence type="ECO:0000313" key="2">
    <source>
        <dbReference type="EMBL" id="MBS9478337.1"/>
    </source>
</evidence>
<evidence type="ECO:0000259" key="1">
    <source>
        <dbReference type="Pfam" id="PF08242"/>
    </source>
</evidence>
<keyword evidence="2" id="KW-0489">Methyltransferase</keyword>
<accession>A0ABS5RB44</accession>
<evidence type="ECO:0000313" key="3">
    <source>
        <dbReference type="Proteomes" id="UP001166585"/>
    </source>
</evidence>
<dbReference type="InterPro" id="IPR013217">
    <property type="entry name" value="Methyltransf_12"/>
</dbReference>
<reference evidence="2" key="1">
    <citation type="submission" date="2021-05" db="EMBL/GenBank/DDBJ databases">
        <authorList>
            <person name="Sun Q."/>
            <person name="Inoue M."/>
        </authorList>
    </citation>
    <scope>NUCLEOTIDE SEQUENCE</scope>
    <source>
        <strain evidence="2">VKM B-3255</strain>
    </source>
</reference>
<dbReference type="EMBL" id="JAHCQH010000018">
    <property type="protein sequence ID" value="MBS9478337.1"/>
    <property type="molecule type" value="Genomic_DNA"/>
</dbReference>
<sequence length="205" mass="23319">MKDILNSPTLYQTFQQVGGFFGARIKAINEFLPIKDGTRIVDIGCGPGYILKYINKNVDYIGFDIDKNYIEHANHVFGDRGKFYCRLFDANAARDIGQVDIVMMNGVLHHISDEDLASLLNNVASVLKPGGILFSLDGCYTFGQSKFRKWMLDNDRGRFVRTEDGYRTLLETSFDKVDLFIRDNYSRVPYTFVVGISQKSDKIGR</sequence>
<dbReference type="InterPro" id="IPR029063">
    <property type="entry name" value="SAM-dependent_MTases_sf"/>
</dbReference>
<dbReference type="Gene3D" id="3.40.50.150">
    <property type="entry name" value="Vaccinia Virus protein VP39"/>
    <property type="match status" value="1"/>
</dbReference>
<proteinExistence type="predicted"/>
<dbReference type="CDD" id="cd02440">
    <property type="entry name" value="AdoMet_MTases"/>
    <property type="match status" value="1"/>
</dbReference>
<dbReference type="GO" id="GO:0008168">
    <property type="term" value="F:methyltransferase activity"/>
    <property type="evidence" value="ECO:0007669"/>
    <property type="project" value="UniProtKB-KW"/>
</dbReference>
<keyword evidence="3" id="KW-1185">Reference proteome</keyword>
<organism evidence="2 3">
    <name type="scientific">Ancylobacter radicis</name>
    <dbReference type="NCBI Taxonomy" id="2836179"/>
    <lineage>
        <taxon>Bacteria</taxon>
        <taxon>Pseudomonadati</taxon>
        <taxon>Pseudomonadota</taxon>
        <taxon>Alphaproteobacteria</taxon>
        <taxon>Hyphomicrobiales</taxon>
        <taxon>Xanthobacteraceae</taxon>
        <taxon>Ancylobacter</taxon>
    </lineage>
</organism>
<feature type="domain" description="Methyltransferase type 12" evidence="1">
    <location>
        <begin position="41"/>
        <end position="133"/>
    </location>
</feature>
<dbReference type="Pfam" id="PF08242">
    <property type="entry name" value="Methyltransf_12"/>
    <property type="match status" value="1"/>
</dbReference>